<name>A0AAV2ESZ1_9ROSI</name>
<evidence type="ECO:0000256" key="1">
    <source>
        <dbReference type="SAM" id="MobiDB-lite"/>
    </source>
</evidence>
<evidence type="ECO:0000313" key="3">
    <source>
        <dbReference type="Proteomes" id="UP001497516"/>
    </source>
</evidence>
<organism evidence="2 3">
    <name type="scientific">Linum trigynum</name>
    <dbReference type="NCBI Taxonomy" id="586398"/>
    <lineage>
        <taxon>Eukaryota</taxon>
        <taxon>Viridiplantae</taxon>
        <taxon>Streptophyta</taxon>
        <taxon>Embryophyta</taxon>
        <taxon>Tracheophyta</taxon>
        <taxon>Spermatophyta</taxon>
        <taxon>Magnoliopsida</taxon>
        <taxon>eudicotyledons</taxon>
        <taxon>Gunneridae</taxon>
        <taxon>Pentapetalae</taxon>
        <taxon>rosids</taxon>
        <taxon>fabids</taxon>
        <taxon>Malpighiales</taxon>
        <taxon>Linaceae</taxon>
        <taxon>Linum</taxon>
    </lineage>
</organism>
<evidence type="ECO:0000313" key="2">
    <source>
        <dbReference type="EMBL" id="CAL1389106.1"/>
    </source>
</evidence>
<feature type="compositionally biased region" description="Low complexity" evidence="1">
    <location>
        <begin position="62"/>
        <end position="80"/>
    </location>
</feature>
<dbReference type="PANTHER" id="PTHR47780:SF1">
    <property type="entry name" value="PROTEIN SET DOMAIN GROUP 41"/>
    <property type="match status" value="1"/>
</dbReference>
<accession>A0AAV2ESZ1</accession>
<sequence>MPAILPISFSLHDAFLHCFACFSPFFGLPFPPRRHRHLSSSVFYCFSLCSATDSPLHFSSAESNLLDSSPPSPSPESSADLPAVLCLPRTRSASGDRMFGLLTNREKLLVEDDEISDRVRSGAVVMAGKEEWCRRRRGIGDLLGDHQRSGGCG</sequence>
<dbReference type="PANTHER" id="PTHR47780">
    <property type="entry name" value="PROTEIN SET DOMAIN GROUP 41"/>
    <property type="match status" value="1"/>
</dbReference>
<dbReference type="EMBL" id="OZ034818">
    <property type="protein sequence ID" value="CAL1389106.1"/>
    <property type="molecule type" value="Genomic_DNA"/>
</dbReference>
<protein>
    <submittedName>
        <fullName evidence="2">Uncharacterized protein</fullName>
    </submittedName>
</protein>
<gene>
    <name evidence="2" type="ORF">LTRI10_LOCUS29989</name>
</gene>
<dbReference type="AlphaFoldDB" id="A0AAV2ESZ1"/>
<dbReference type="Proteomes" id="UP001497516">
    <property type="component" value="Chromosome 5"/>
</dbReference>
<reference evidence="2 3" key="1">
    <citation type="submission" date="2024-04" db="EMBL/GenBank/DDBJ databases">
        <authorList>
            <person name="Fracassetti M."/>
        </authorList>
    </citation>
    <scope>NUCLEOTIDE SEQUENCE [LARGE SCALE GENOMIC DNA]</scope>
</reference>
<keyword evidence="3" id="KW-1185">Reference proteome</keyword>
<feature type="region of interest" description="Disordered" evidence="1">
    <location>
        <begin position="60"/>
        <end position="80"/>
    </location>
</feature>
<proteinExistence type="predicted"/>